<dbReference type="Proteomes" id="UP000799118">
    <property type="component" value="Unassembled WGS sequence"/>
</dbReference>
<name>A0A6A4HDB0_9AGAR</name>
<evidence type="ECO:0008006" key="3">
    <source>
        <dbReference type="Google" id="ProtNLM"/>
    </source>
</evidence>
<dbReference type="EMBL" id="ML769522">
    <property type="protein sequence ID" value="KAE9395951.1"/>
    <property type="molecule type" value="Genomic_DNA"/>
</dbReference>
<gene>
    <name evidence="1" type="ORF">BT96DRAFT_1021693</name>
</gene>
<dbReference type="AlphaFoldDB" id="A0A6A4HDB0"/>
<evidence type="ECO:0000313" key="1">
    <source>
        <dbReference type="EMBL" id="KAE9395951.1"/>
    </source>
</evidence>
<sequence>MSIVVRAILVTGSNTGIGYNLVQLRTSKGHTVYLASSFWKGNPEKHNLDTKFVQLDVTDTKSIQAAKETVEKEEG</sequence>
<accession>A0A6A4HDB0</accession>
<dbReference type="Gene3D" id="3.40.50.720">
    <property type="entry name" value="NAD(P)-binding Rossmann-like Domain"/>
    <property type="match status" value="1"/>
</dbReference>
<dbReference type="InterPro" id="IPR002347">
    <property type="entry name" value="SDR_fam"/>
</dbReference>
<dbReference type="Pfam" id="PF00106">
    <property type="entry name" value="adh_short"/>
    <property type="match status" value="1"/>
</dbReference>
<dbReference type="SUPFAM" id="SSF51735">
    <property type="entry name" value="NAD(P)-binding Rossmann-fold domains"/>
    <property type="match status" value="1"/>
</dbReference>
<reference evidence="1" key="1">
    <citation type="journal article" date="2019" name="Environ. Microbiol.">
        <title>Fungal ecological strategies reflected in gene transcription - a case study of two litter decomposers.</title>
        <authorList>
            <person name="Barbi F."/>
            <person name="Kohler A."/>
            <person name="Barry K."/>
            <person name="Baskaran P."/>
            <person name="Daum C."/>
            <person name="Fauchery L."/>
            <person name="Ihrmark K."/>
            <person name="Kuo A."/>
            <person name="LaButti K."/>
            <person name="Lipzen A."/>
            <person name="Morin E."/>
            <person name="Grigoriev I.V."/>
            <person name="Henrissat B."/>
            <person name="Lindahl B."/>
            <person name="Martin F."/>
        </authorList>
    </citation>
    <scope>NUCLEOTIDE SEQUENCE</scope>
    <source>
        <strain evidence="1">JB14</strain>
    </source>
</reference>
<protein>
    <recommendedName>
        <fullName evidence="3">NAD(P)-binding protein</fullName>
    </recommendedName>
</protein>
<proteinExistence type="predicted"/>
<organism evidence="1 2">
    <name type="scientific">Gymnopus androsaceus JB14</name>
    <dbReference type="NCBI Taxonomy" id="1447944"/>
    <lineage>
        <taxon>Eukaryota</taxon>
        <taxon>Fungi</taxon>
        <taxon>Dikarya</taxon>
        <taxon>Basidiomycota</taxon>
        <taxon>Agaricomycotina</taxon>
        <taxon>Agaricomycetes</taxon>
        <taxon>Agaricomycetidae</taxon>
        <taxon>Agaricales</taxon>
        <taxon>Marasmiineae</taxon>
        <taxon>Omphalotaceae</taxon>
        <taxon>Gymnopus</taxon>
    </lineage>
</organism>
<dbReference type="InterPro" id="IPR036291">
    <property type="entry name" value="NAD(P)-bd_dom_sf"/>
</dbReference>
<evidence type="ECO:0000313" key="2">
    <source>
        <dbReference type="Proteomes" id="UP000799118"/>
    </source>
</evidence>
<keyword evidence="2" id="KW-1185">Reference proteome</keyword>
<dbReference type="OrthoDB" id="3040977at2759"/>